<accession>A0A182WMZ0</accession>
<dbReference type="VEuPathDB" id="VectorBase:AMIN014097"/>
<protein>
    <submittedName>
        <fullName evidence="1">Uncharacterized protein</fullName>
    </submittedName>
</protein>
<dbReference type="AlphaFoldDB" id="A0A182WMZ0"/>
<proteinExistence type="predicted"/>
<keyword evidence="2" id="KW-1185">Reference proteome</keyword>
<reference evidence="1" key="2">
    <citation type="submission" date="2020-05" db="UniProtKB">
        <authorList>
            <consortium name="EnsemblMetazoa"/>
        </authorList>
    </citation>
    <scope>IDENTIFICATION</scope>
    <source>
        <strain evidence="1">MINIMUS1</strain>
    </source>
</reference>
<sequence length="79" mass="9122">MRVAIKCGNNCKSFAWERPLVSYAKFCCFFFYRQMHSAQLLAVRPVRELRQAGRVEAVQLEQLQHEAEPSKVKCTINGC</sequence>
<name>A0A182WMZ0_9DIPT</name>
<organism evidence="1 2">
    <name type="scientific">Anopheles minimus</name>
    <dbReference type="NCBI Taxonomy" id="112268"/>
    <lineage>
        <taxon>Eukaryota</taxon>
        <taxon>Metazoa</taxon>
        <taxon>Ecdysozoa</taxon>
        <taxon>Arthropoda</taxon>
        <taxon>Hexapoda</taxon>
        <taxon>Insecta</taxon>
        <taxon>Pterygota</taxon>
        <taxon>Neoptera</taxon>
        <taxon>Endopterygota</taxon>
        <taxon>Diptera</taxon>
        <taxon>Nematocera</taxon>
        <taxon>Culicoidea</taxon>
        <taxon>Culicidae</taxon>
        <taxon>Anophelinae</taxon>
        <taxon>Anopheles</taxon>
    </lineage>
</organism>
<dbReference type="EnsemblMetazoa" id="AMIN014097-RA">
    <property type="protein sequence ID" value="AMIN014097-PA"/>
    <property type="gene ID" value="AMIN014097"/>
</dbReference>
<dbReference type="Proteomes" id="UP000075920">
    <property type="component" value="Unassembled WGS sequence"/>
</dbReference>
<evidence type="ECO:0000313" key="2">
    <source>
        <dbReference type="Proteomes" id="UP000075920"/>
    </source>
</evidence>
<reference evidence="2" key="1">
    <citation type="submission" date="2013-03" db="EMBL/GenBank/DDBJ databases">
        <title>The Genome Sequence of Anopheles minimus MINIMUS1.</title>
        <authorList>
            <consortium name="The Broad Institute Genomics Platform"/>
            <person name="Neafsey D.E."/>
            <person name="Walton C."/>
            <person name="Walker B."/>
            <person name="Young S.K."/>
            <person name="Zeng Q."/>
            <person name="Gargeya S."/>
            <person name="Fitzgerald M."/>
            <person name="Haas B."/>
            <person name="Abouelleil A."/>
            <person name="Allen A.W."/>
            <person name="Alvarado L."/>
            <person name="Arachchi H.M."/>
            <person name="Berlin A.M."/>
            <person name="Chapman S.B."/>
            <person name="Gainer-Dewar J."/>
            <person name="Goldberg J."/>
            <person name="Griggs A."/>
            <person name="Gujja S."/>
            <person name="Hansen M."/>
            <person name="Howarth C."/>
            <person name="Imamovic A."/>
            <person name="Ireland A."/>
            <person name="Larimer J."/>
            <person name="McCowan C."/>
            <person name="Murphy C."/>
            <person name="Pearson M."/>
            <person name="Poon T.W."/>
            <person name="Priest M."/>
            <person name="Roberts A."/>
            <person name="Saif S."/>
            <person name="Shea T."/>
            <person name="Sisk P."/>
            <person name="Sykes S."/>
            <person name="Wortman J."/>
            <person name="Nusbaum C."/>
            <person name="Birren B."/>
        </authorList>
    </citation>
    <scope>NUCLEOTIDE SEQUENCE [LARGE SCALE GENOMIC DNA]</scope>
    <source>
        <strain evidence="2">MINIMUS1</strain>
    </source>
</reference>
<evidence type="ECO:0000313" key="1">
    <source>
        <dbReference type="EnsemblMetazoa" id="AMIN014097-PA"/>
    </source>
</evidence>